<feature type="transmembrane region" description="Helical" evidence="1">
    <location>
        <begin position="216"/>
        <end position="236"/>
    </location>
</feature>
<proteinExistence type="predicted"/>
<accession>A0A1G6C3E3</accession>
<sequence length="239" mass="28327">MKKINAFHLKLIAIIAMLINHIGHTFEFEWNPPFWEFIYLVIGLLTFPIMAYLLVEGFFYSRNRWKYAGRLFLFGLLSMIPFFYLFEFYWPFFNPVNNIMFTLMFGIFMMMICEKVSQPILQAIILIAFIFVTILSDWNVFGIPLIFAFYKNHGKPEQIRKIIVSFCIAMFLLSIPENWDASGLDQVFSSLGILGVIPLLENYNGQRGYCPAWVKWGFYAFYPLHISILWLVRFLIFKY</sequence>
<keyword evidence="1" id="KW-0812">Transmembrane</keyword>
<feature type="transmembrane region" description="Helical" evidence="1">
    <location>
        <begin position="37"/>
        <end position="55"/>
    </location>
</feature>
<feature type="transmembrane region" description="Helical" evidence="1">
    <location>
        <begin position="7"/>
        <end position="25"/>
    </location>
</feature>
<evidence type="ECO:0000313" key="3">
    <source>
        <dbReference type="Proteomes" id="UP000182508"/>
    </source>
</evidence>
<name>A0A1G6C3E3_9STRE</name>
<feature type="transmembrane region" description="Helical" evidence="1">
    <location>
        <begin position="124"/>
        <end position="147"/>
    </location>
</feature>
<feature type="transmembrane region" description="Helical" evidence="1">
    <location>
        <begin position="159"/>
        <end position="175"/>
    </location>
</feature>
<dbReference type="AlphaFoldDB" id="A0A1G6C3E3"/>
<dbReference type="EMBL" id="FMXP01000017">
    <property type="protein sequence ID" value="SDB27387.1"/>
    <property type="molecule type" value="Genomic_DNA"/>
</dbReference>
<protein>
    <submittedName>
        <fullName evidence="2">TraX protein</fullName>
    </submittedName>
</protein>
<dbReference type="RefSeq" id="WP_074486129.1">
    <property type="nucleotide sequence ID" value="NZ_FMXP01000017.1"/>
</dbReference>
<keyword evidence="3" id="KW-1185">Reference proteome</keyword>
<dbReference type="InterPro" id="IPR008875">
    <property type="entry name" value="TraX"/>
</dbReference>
<evidence type="ECO:0000256" key="1">
    <source>
        <dbReference type="SAM" id="Phobius"/>
    </source>
</evidence>
<organism evidence="2 3">
    <name type="scientific">Streptococcus henryi</name>
    <dbReference type="NCBI Taxonomy" id="439219"/>
    <lineage>
        <taxon>Bacteria</taxon>
        <taxon>Bacillati</taxon>
        <taxon>Bacillota</taxon>
        <taxon>Bacilli</taxon>
        <taxon>Lactobacillales</taxon>
        <taxon>Streptococcaceae</taxon>
        <taxon>Streptococcus</taxon>
    </lineage>
</organism>
<feature type="transmembrane region" description="Helical" evidence="1">
    <location>
        <begin position="67"/>
        <end position="86"/>
    </location>
</feature>
<gene>
    <name evidence="2" type="ORF">SAMN02910293_01361</name>
</gene>
<keyword evidence="1" id="KW-1133">Transmembrane helix</keyword>
<dbReference type="Proteomes" id="UP000182508">
    <property type="component" value="Unassembled WGS sequence"/>
</dbReference>
<keyword evidence="1" id="KW-0472">Membrane</keyword>
<dbReference type="Pfam" id="PF05857">
    <property type="entry name" value="TraX"/>
    <property type="match status" value="1"/>
</dbReference>
<reference evidence="2 3" key="1">
    <citation type="submission" date="2016-10" db="EMBL/GenBank/DDBJ databases">
        <authorList>
            <person name="de Groot N.N."/>
        </authorList>
    </citation>
    <scope>NUCLEOTIDE SEQUENCE [LARGE SCALE GENOMIC DNA]</scope>
    <source>
        <strain evidence="2 3">A-4</strain>
    </source>
</reference>
<evidence type="ECO:0000313" key="2">
    <source>
        <dbReference type="EMBL" id="SDB27387.1"/>
    </source>
</evidence>